<dbReference type="PANTHER" id="PTHR28559:SF1">
    <property type="entry name" value="DNA REPAIR PROTEIN XRCC4"/>
    <property type="match status" value="1"/>
</dbReference>
<dbReference type="InterPro" id="IPR053961">
    <property type="entry name" value="XRCC4_N"/>
</dbReference>
<evidence type="ECO:0000313" key="3">
    <source>
        <dbReference type="EMBL" id="JAC55321.1"/>
    </source>
</evidence>
<evidence type="ECO:0000259" key="2">
    <source>
        <dbReference type="Pfam" id="PF06632"/>
    </source>
</evidence>
<organism evidence="3">
    <name type="scientific">Bactrocera dorsalis</name>
    <name type="common">Oriental fruit fly</name>
    <name type="synonym">Dacus dorsalis</name>
    <dbReference type="NCBI Taxonomy" id="27457"/>
    <lineage>
        <taxon>Eukaryota</taxon>
        <taxon>Metazoa</taxon>
        <taxon>Ecdysozoa</taxon>
        <taxon>Arthropoda</taxon>
        <taxon>Hexapoda</taxon>
        <taxon>Insecta</taxon>
        <taxon>Pterygota</taxon>
        <taxon>Neoptera</taxon>
        <taxon>Endopterygota</taxon>
        <taxon>Diptera</taxon>
        <taxon>Brachycera</taxon>
        <taxon>Muscomorpha</taxon>
        <taxon>Tephritoidea</taxon>
        <taxon>Tephritidae</taxon>
        <taxon>Bactrocera</taxon>
        <taxon>Bactrocera</taxon>
    </lineage>
</organism>
<dbReference type="InterPro" id="IPR010585">
    <property type="entry name" value="DNA_repair_prot_XRCC4"/>
</dbReference>
<dbReference type="AlphaFoldDB" id="A0A034WID5"/>
<dbReference type="GO" id="GO:0003677">
    <property type="term" value="F:DNA binding"/>
    <property type="evidence" value="ECO:0007669"/>
    <property type="project" value="InterPro"/>
</dbReference>
<accession>A0A034WID5</accession>
<proteinExistence type="predicted"/>
<dbReference type="OrthoDB" id="8064436at2759"/>
<protein>
    <recommendedName>
        <fullName evidence="2">XRCC4 N-terminal domain-containing protein</fullName>
    </recommendedName>
</protein>
<feature type="region of interest" description="Disordered" evidence="1">
    <location>
        <begin position="194"/>
        <end position="230"/>
    </location>
</feature>
<dbReference type="EMBL" id="GAKP01003631">
    <property type="protein sequence ID" value="JAC55321.1"/>
    <property type="molecule type" value="Transcribed_RNA"/>
</dbReference>
<sequence length="230" mass="26719">MDSVYMKKILLKNLESDKKCYIYLHSEWDQKKLVKLYIKDSNTQHCYEGKIEVKDFEEAAEELDISLDEYLDVLKKVLTTDIGLDGFEIELDHENKIMRVNRTRDLHIMYVEIQLQEANKKYDMLDIALQKINNEKSKNEDQVIEKALSNAIGAVEKVLLEKEEWKEKMLAKFLLILNEKKNKIAKLEMELEKVSTGGRSNSNAQMDIHDSSDDDFNASTQPLTLPETVA</sequence>
<dbReference type="Pfam" id="PF06632">
    <property type="entry name" value="XRCC4"/>
    <property type="match status" value="1"/>
</dbReference>
<dbReference type="GO" id="GO:0006303">
    <property type="term" value="P:double-strand break repair via nonhomologous end joining"/>
    <property type="evidence" value="ECO:0007669"/>
    <property type="project" value="TreeGrafter"/>
</dbReference>
<dbReference type="InterPro" id="IPR014751">
    <property type="entry name" value="XRCC4-like_C"/>
</dbReference>
<dbReference type="Gene3D" id="1.20.5.370">
    <property type="match status" value="1"/>
</dbReference>
<dbReference type="SUPFAM" id="SSF58022">
    <property type="entry name" value="XRCC4, C-terminal oligomerization domain"/>
    <property type="match status" value="1"/>
</dbReference>
<dbReference type="GO" id="GO:0032807">
    <property type="term" value="C:DNA ligase IV complex"/>
    <property type="evidence" value="ECO:0007669"/>
    <property type="project" value="TreeGrafter"/>
</dbReference>
<reference evidence="3" key="1">
    <citation type="journal article" date="2014" name="BMC Genomics">
        <title>Characterizing the developmental transcriptome of the oriental fruit fly, Bactrocera dorsalis (Diptera: Tephritidae) through comparative genomic analysis with Drosophila melanogaster utilizing modENCODE datasets.</title>
        <authorList>
            <person name="Geib S.M."/>
            <person name="Calla B."/>
            <person name="Hall B."/>
            <person name="Hou S."/>
            <person name="Manoukis N.C."/>
        </authorList>
    </citation>
    <scope>NUCLEOTIDE SEQUENCE</scope>
    <source>
        <strain evidence="3">Punador</strain>
    </source>
</reference>
<evidence type="ECO:0000256" key="1">
    <source>
        <dbReference type="SAM" id="MobiDB-lite"/>
    </source>
</evidence>
<dbReference type="GO" id="GO:0010165">
    <property type="term" value="P:response to X-ray"/>
    <property type="evidence" value="ECO:0007669"/>
    <property type="project" value="TreeGrafter"/>
</dbReference>
<dbReference type="PANTHER" id="PTHR28559">
    <property type="entry name" value="DNA REPAIR PROTEIN XRCC4"/>
    <property type="match status" value="1"/>
</dbReference>
<dbReference type="GO" id="GO:0005958">
    <property type="term" value="C:DNA-dependent protein kinase-DNA ligase 4 complex"/>
    <property type="evidence" value="ECO:0007669"/>
    <property type="project" value="TreeGrafter"/>
</dbReference>
<name>A0A034WID5_BACDO</name>
<dbReference type="GO" id="GO:0006310">
    <property type="term" value="P:DNA recombination"/>
    <property type="evidence" value="ECO:0007669"/>
    <property type="project" value="InterPro"/>
</dbReference>
<feature type="domain" description="XRCC4 N-terminal" evidence="2">
    <location>
        <begin position="22"/>
        <end position="97"/>
    </location>
</feature>